<comment type="caution">
    <text evidence="1">The sequence shown here is derived from an EMBL/GenBank/DDBJ whole genome shotgun (WGS) entry which is preliminary data.</text>
</comment>
<evidence type="ECO:0000313" key="1">
    <source>
        <dbReference type="EMBL" id="KKM23386.1"/>
    </source>
</evidence>
<proteinExistence type="predicted"/>
<name>A0A0F9I6Z4_9ZZZZ</name>
<sequence length="93" mass="10636">MGKFFNQTVRDMPSSEIRKMKKAVVVSENRISGQTKGYLEESRKAFNGVESPVTVEEKPIDLLRKKRYDNLVKAREAKRLKAEQRNGEPSIPA</sequence>
<organism evidence="1">
    <name type="scientific">marine sediment metagenome</name>
    <dbReference type="NCBI Taxonomy" id="412755"/>
    <lineage>
        <taxon>unclassified sequences</taxon>
        <taxon>metagenomes</taxon>
        <taxon>ecological metagenomes</taxon>
    </lineage>
</organism>
<accession>A0A0F9I6Z4</accession>
<gene>
    <name evidence="1" type="ORF">LCGC14_1615740</name>
</gene>
<reference evidence="1" key="1">
    <citation type="journal article" date="2015" name="Nature">
        <title>Complex archaea that bridge the gap between prokaryotes and eukaryotes.</title>
        <authorList>
            <person name="Spang A."/>
            <person name="Saw J.H."/>
            <person name="Jorgensen S.L."/>
            <person name="Zaremba-Niedzwiedzka K."/>
            <person name="Martijn J."/>
            <person name="Lind A.E."/>
            <person name="van Eijk R."/>
            <person name="Schleper C."/>
            <person name="Guy L."/>
            <person name="Ettema T.J."/>
        </authorList>
    </citation>
    <scope>NUCLEOTIDE SEQUENCE</scope>
</reference>
<protein>
    <submittedName>
        <fullName evidence="1">Uncharacterized protein</fullName>
    </submittedName>
</protein>
<dbReference type="AlphaFoldDB" id="A0A0F9I6Z4"/>
<dbReference type="EMBL" id="LAZR01013135">
    <property type="protein sequence ID" value="KKM23386.1"/>
    <property type="molecule type" value="Genomic_DNA"/>
</dbReference>